<evidence type="ECO:0000313" key="8">
    <source>
        <dbReference type="EMBL" id="MBC8561822.1"/>
    </source>
</evidence>
<proteinExistence type="inferred from homology"/>
<comment type="subcellular location">
    <subcellularLocation>
        <location evidence="1">Membrane</location>
        <topology evidence="1">Multi-pass membrane protein</topology>
    </subcellularLocation>
</comment>
<dbReference type="RefSeq" id="WP_022464999.1">
    <property type="nucleotide sequence ID" value="NZ_JACRSX010000003.1"/>
</dbReference>
<evidence type="ECO:0000256" key="3">
    <source>
        <dbReference type="ARBA" id="ARBA00022692"/>
    </source>
</evidence>
<dbReference type="InterPro" id="IPR051401">
    <property type="entry name" value="GtrA_CellWall_Glycosyl"/>
</dbReference>
<protein>
    <submittedName>
        <fullName evidence="8">GtrA family protein</fullName>
    </submittedName>
</protein>
<evidence type="ECO:0000256" key="1">
    <source>
        <dbReference type="ARBA" id="ARBA00004141"/>
    </source>
</evidence>
<dbReference type="InterPro" id="IPR007267">
    <property type="entry name" value="GtrA_DPMS_TM"/>
</dbReference>
<keyword evidence="5 6" id="KW-0472">Membrane</keyword>
<evidence type="ECO:0000256" key="5">
    <source>
        <dbReference type="ARBA" id="ARBA00023136"/>
    </source>
</evidence>
<name>A0ABR7MZM6_9FIRM</name>
<gene>
    <name evidence="8" type="ORF">H8704_04125</name>
</gene>
<dbReference type="EMBL" id="JACRSX010000003">
    <property type="protein sequence ID" value="MBC8561822.1"/>
    <property type="molecule type" value="Genomic_DNA"/>
</dbReference>
<feature type="transmembrane region" description="Helical" evidence="6">
    <location>
        <begin position="110"/>
        <end position="129"/>
    </location>
</feature>
<feature type="transmembrane region" description="Helical" evidence="6">
    <location>
        <begin position="85"/>
        <end position="104"/>
    </location>
</feature>
<organism evidence="8 9">
    <name type="scientific">Jutongia huaianensis</name>
    <dbReference type="NCBI Taxonomy" id="2763668"/>
    <lineage>
        <taxon>Bacteria</taxon>
        <taxon>Bacillati</taxon>
        <taxon>Bacillota</taxon>
        <taxon>Clostridia</taxon>
        <taxon>Lachnospirales</taxon>
        <taxon>Lachnospiraceae</taxon>
        <taxon>Jutongia</taxon>
    </lineage>
</organism>
<evidence type="ECO:0000259" key="7">
    <source>
        <dbReference type="Pfam" id="PF04138"/>
    </source>
</evidence>
<keyword evidence="3 6" id="KW-0812">Transmembrane</keyword>
<comment type="similarity">
    <text evidence="2">Belongs to the GtrA family.</text>
</comment>
<evidence type="ECO:0000256" key="6">
    <source>
        <dbReference type="SAM" id="Phobius"/>
    </source>
</evidence>
<evidence type="ECO:0000256" key="2">
    <source>
        <dbReference type="ARBA" id="ARBA00009399"/>
    </source>
</evidence>
<feature type="transmembrane region" description="Helical" evidence="6">
    <location>
        <begin position="45"/>
        <end position="64"/>
    </location>
</feature>
<accession>A0ABR7MZM6</accession>
<sequence length="137" mass="16064">MFPSDKEHWQELFRQFGSYVIVGGSGAIMEWCCFAGLVYFTRLSYLWSTIIAFVIGLYFNWMLGRAITFKDVVTDRSIWQEMCQIFMAGAIGLILNVILMYGLVEYYGMVKIMAKITATFIVFLWNFAVRKYYIYKI</sequence>
<feature type="domain" description="GtrA/DPMS transmembrane" evidence="7">
    <location>
        <begin position="19"/>
        <end position="134"/>
    </location>
</feature>
<dbReference type="Pfam" id="PF04138">
    <property type="entry name" value="GtrA_DPMS_TM"/>
    <property type="match status" value="1"/>
</dbReference>
<comment type="caution">
    <text evidence="8">The sequence shown here is derived from an EMBL/GenBank/DDBJ whole genome shotgun (WGS) entry which is preliminary data.</text>
</comment>
<keyword evidence="9" id="KW-1185">Reference proteome</keyword>
<evidence type="ECO:0000256" key="4">
    <source>
        <dbReference type="ARBA" id="ARBA00022989"/>
    </source>
</evidence>
<dbReference type="Proteomes" id="UP000606193">
    <property type="component" value="Unassembled WGS sequence"/>
</dbReference>
<reference evidence="8 9" key="1">
    <citation type="submission" date="2020-08" db="EMBL/GenBank/DDBJ databases">
        <title>Genome public.</title>
        <authorList>
            <person name="Liu C."/>
            <person name="Sun Q."/>
        </authorList>
    </citation>
    <scope>NUCLEOTIDE SEQUENCE [LARGE SCALE GENOMIC DNA]</scope>
    <source>
        <strain evidence="8 9">NSJ-37</strain>
    </source>
</reference>
<dbReference type="PANTHER" id="PTHR38459">
    <property type="entry name" value="PROPHAGE BACTOPRENOL-LINKED GLUCOSE TRANSLOCASE HOMOLOG"/>
    <property type="match status" value="1"/>
</dbReference>
<evidence type="ECO:0000313" key="9">
    <source>
        <dbReference type="Proteomes" id="UP000606193"/>
    </source>
</evidence>
<feature type="transmembrane region" description="Helical" evidence="6">
    <location>
        <begin position="16"/>
        <end position="39"/>
    </location>
</feature>
<keyword evidence="4 6" id="KW-1133">Transmembrane helix</keyword>
<dbReference type="PANTHER" id="PTHR38459:SF1">
    <property type="entry name" value="PROPHAGE BACTOPRENOL-LINKED GLUCOSE TRANSLOCASE HOMOLOG"/>
    <property type="match status" value="1"/>
</dbReference>